<organism evidence="1">
    <name type="scientific">Anguilla anguilla</name>
    <name type="common">European freshwater eel</name>
    <name type="synonym">Muraena anguilla</name>
    <dbReference type="NCBI Taxonomy" id="7936"/>
    <lineage>
        <taxon>Eukaryota</taxon>
        <taxon>Metazoa</taxon>
        <taxon>Chordata</taxon>
        <taxon>Craniata</taxon>
        <taxon>Vertebrata</taxon>
        <taxon>Euteleostomi</taxon>
        <taxon>Actinopterygii</taxon>
        <taxon>Neopterygii</taxon>
        <taxon>Teleostei</taxon>
        <taxon>Anguilliformes</taxon>
        <taxon>Anguillidae</taxon>
        <taxon>Anguilla</taxon>
    </lineage>
</organism>
<reference evidence="1" key="1">
    <citation type="submission" date="2014-11" db="EMBL/GenBank/DDBJ databases">
        <authorList>
            <person name="Amaro Gonzalez C."/>
        </authorList>
    </citation>
    <scope>NUCLEOTIDE SEQUENCE</scope>
</reference>
<reference evidence="1" key="2">
    <citation type="journal article" date="2015" name="Fish Shellfish Immunol.">
        <title>Early steps in the European eel (Anguilla anguilla)-Vibrio vulnificus interaction in the gills: Role of the RtxA13 toxin.</title>
        <authorList>
            <person name="Callol A."/>
            <person name="Pajuelo D."/>
            <person name="Ebbesson L."/>
            <person name="Teles M."/>
            <person name="MacKenzie S."/>
            <person name="Amaro C."/>
        </authorList>
    </citation>
    <scope>NUCLEOTIDE SEQUENCE</scope>
</reference>
<name>A0A0E9S0B1_ANGAN</name>
<accession>A0A0E9S0B1</accession>
<dbReference type="AlphaFoldDB" id="A0A0E9S0B1"/>
<proteinExistence type="predicted"/>
<sequence length="31" mass="3509">MSPTPLDFALLYFHWSRDLTLAINSSEGVKV</sequence>
<dbReference type="EMBL" id="GBXM01073698">
    <property type="protein sequence ID" value="JAH34879.1"/>
    <property type="molecule type" value="Transcribed_RNA"/>
</dbReference>
<protein>
    <submittedName>
        <fullName evidence="1">Uncharacterized protein</fullName>
    </submittedName>
</protein>
<evidence type="ECO:0000313" key="1">
    <source>
        <dbReference type="EMBL" id="JAH34879.1"/>
    </source>
</evidence>